<dbReference type="PANTHER" id="PTHR32401">
    <property type="entry name" value="CONCANAVALIN A-LIKE LECTIN FAMILY PROTEIN"/>
    <property type="match status" value="1"/>
</dbReference>
<evidence type="ECO:0000313" key="6">
    <source>
        <dbReference type="EMBL" id="GKV05947.1"/>
    </source>
</evidence>
<dbReference type="Gene3D" id="2.60.120.200">
    <property type="match status" value="1"/>
</dbReference>
<feature type="signal peptide" evidence="4">
    <location>
        <begin position="1"/>
        <end position="28"/>
    </location>
</feature>
<name>A0AAV5IVQ4_9ROSI</name>
<dbReference type="CDD" id="cd06899">
    <property type="entry name" value="lectin_legume_LecRK_Arcelin_ConA"/>
    <property type="match status" value="1"/>
</dbReference>
<protein>
    <recommendedName>
        <fullName evidence="5">Legume lectin domain-containing protein</fullName>
    </recommendedName>
</protein>
<dbReference type="Proteomes" id="UP001054252">
    <property type="component" value="Unassembled WGS sequence"/>
</dbReference>
<dbReference type="SUPFAM" id="SSF49899">
    <property type="entry name" value="Concanavalin A-like lectins/glucanases"/>
    <property type="match status" value="1"/>
</dbReference>
<dbReference type="EMBL" id="BPVZ01000024">
    <property type="protein sequence ID" value="GKV05947.1"/>
    <property type="molecule type" value="Genomic_DNA"/>
</dbReference>
<reference evidence="6 7" key="1">
    <citation type="journal article" date="2021" name="Commun. Biol.">
        <title>The genome of Shorea leprosula (Dipterocarpaceae) highlights the ecological relevance of drought in aseasonal tropical rainforests.</title>
        <authorList>
            <person name="Ng K.K.S."/>
            <person name="Kobayashi M.J."/>
            <person name="Fawcett J.A."/>
            <person name="Hatakeyama M."/>
            <person name="Paape T."/>
            <person name="Ng C.H."/>
            <person name="Ang C.C."/>
            <person name="Tnah L.H."/>
            <person name="Lee C.T."/>
            <person name="Nishiyama T."/>
            <person name="Sese J."/>
            <person name="O'Brien M.J."/>
            <person name="Copetti D."/>
            <person name="Mohd Noor M.I."/>
            <person name="Ong R.C."/>
            <person name="Putra M."/>
            <person name="Sireger I.Z."/>
            <person name="Indrioko S."/>
            <person name="Kosugi Y."/>
            <person name="Izuno A."/>
            <person name="Isagi Y."/>
            <person name="Lee S.L."/>
            <person name="Shimizu K.K."/>
        </authorList>
    </citation>
    <scope>NUCLEOTIDE SEQUENCE [LARGE SCALE GENOMIC DNA]</scope>
    <source>
        <strain evidence="6">214</strain>
    </source>
</reference>
<keyword evidence="2" id="KW-0430">Lectin</keyword>
<keyword evidence="7" id="KW-1185">Reference proteome</keyword>
<evidence type="ECO:0000256" key="3">
    <source>
        <dbReference type="SAM" id="Phobius"/>
    </source>
</evidence>
<dbReference type="InterPro" id="IPR019825">
    <property type="entry name" value="Lectin_legB_Mn/Ca_BS"/>
</dbReference>
<dbReference type="Pfam" id="PF00139">
    <property type="entry name" value="Lectin_legB"/>
    <property type="match status" value="1"/>
</dbReference>
<gene>
    <name evidence="6" type="ORF">SLEP1_g17895</name>
</gene>
<evidence type="ECO:0000256" key="4">
    <source>
        <dbReference type="SAM" id="SignalP"/>
    </source>
</evidence>
<keyword evidence="3" id="KW-0472">Membrane</keyword>
<dbReference type="PROSITE" id="PS00307">
    <property type="entry name" value="LECTIN_LEGUME_BETA"/>
    <property type="match status" value="1"/>
</dbReference>
<feature type="chain" id="PRO_5043629962" description="Legume lectin domain-containing protein" evidence="4">
    <location>
        <begin position="29"/>
        <end position="359"/>
    </location>
</feature>
<evidence type="ECO:0000259" key="5">
    <source>
        <dbReference type="Pfam" id="PF00139"/>
    </source>
</evidence>
<keyword evidence="4" id="KW-0732">Signal</keyword>
<comment type="caution">
    <text evidence="6">The sequence shown here is derived from an EMBL/GenBank/DDBJ whole genome shotgun (WGS) entry which is preliminary data.</text>
</comment>
<dbReference type="PANTHER" id="PTHR32401:SF16">
    <property type="entry name" value="CONCANAVALIN A-LIKE LECTIN FAMILY PROTEIN"/>
    <property type="match status" value="1"/>
</dbReference>
<dbReference type="AlphaFoldDB" id="A0AAV5IVQ4"/>
<proteinExistence type="inferred from homology"/>
<feature type="domain" description="Legume lectin" evidence="5">
    <location>
        <begin position="32"/>
        <end position="272"/>
    </location>
</feature>
<comment type="similarity">
    <text evidence="1">Belongs to the leguminous lectin family.</text>
</comment>
<dbReference type="InterPro" id="IPR001220">
    <property type="entry name" value="Legume_lectin_dom"/>
</dbReference>
<dbReference type="InterPro" id="IPR050258">
    <property type="entry name" value="Leguminous_Lectin"/>
</dbReference>
<organism evidence="6 7">
    <name type="scientific">Rubroshorea leprosula</name>
    <dbReference type="NCBI Taxonomy" id="152421"/>
    <lineage>
        <taxon>Eukaryota</taxon>
        <taxon>Viridiplantae</taxon>
        <taxon>Streptophyta</taxon>
        <taxon>Embryophyta</taxon>
        <taxon>Tracheophyta</taxon>
        <taxon>Spermatophyta</taxon>
        <taxon>Magnoliopsida</taxon>
        <taxon>eudicotyledons</taxon>
        <taxon>Gunneridae</taxon>
        <taxon>Pentapetalae</taxon>
        <taxon>rosids</taxon>
        <taxon>malvids</taxon>
        <taxon>Malvales</taxon>
        <taxon>Dipterocarpaceae</taxon>
        <taxon>Rubroshorea</taxon>
    </lineage>
</organism>
<evidence type="ECO:0000256" key="2">
    <source>
        <dbReference type="ARBA" id="ARBA00022734"/>
    </source>
</evidence>
<dbReference type="InterPro" id="IPR013320">
    <property type="entry name" value="ConA-like_dom_sf"/>
</dbReference>
<evidence type="ECO:0000313" key="7">
    <source>
        <dbReference type="Proteomes" id="UP001054252"/>
    </source>
</evidence>
<feature type="transmembrane region" description="Helical" evidence="3">
    <location>
        <begin position="295"/>
        <end position="320"/>
    </location>
</feature>
<accession>A0AAV5IVQ4</accession>
<keyword evidence="3" id="KW-0812">Transmembrane</keyword>
<evidence type="ECO:0000256" key="1">
    <source>
        <dbReference type="ARBA" id="ARBA00007606"/>
    </source>
</evidence>
<dbReference type="GO" id="GO:0030246">
    <property type="term" value="F:carbohydrate binding"/>
    <property type="evidence" value="ECO:0007669"/>
    <property type="project" value="UniProtKB-KW"/>
</dbReference>
<keyword evidence="3" id="KW-1133">Transmembrane helix</keyword>
<sequence>MSSMAAFSFPKSFTVLVILVFQLRRLAADQDASFSFKSFGKDPRFESNIALHGDAKVVPGESRVQLTDSVSSSTGRVMYKKPIKFVEGTPRKFASISTYFSFSMSHENGEGLAFVMFPRSSNPKVFDNSSFGLSLGKEKSNISVVAVEFDTLRDSKYGDLSENHVGIDIASLVSVKVRSLSSINMVLNNGERLHSWIDYEATSKRLEIRLSHSGDTKPVDPLLSYSLDLSKMWDDEEVFVGLSSSNGNSSQTCFIYSWSFKLRHVPYWMHSDPLDPKAFTKNSKPLIDHKKSGCLLRVLGALIFGTVCGALAASCVLYLWTIFGNRRLVVPEECAEHPVDFEYKNFKVVVDRAVQDDTN</sequence>